<keyword evidence="5" id="KW-1133">Transmembrane helix</keyword>
<gene>
    <name evidence="7" type="ORF">ITP53_43540</name>
</gene>
<evidence type="ECO:0000256" key="5">
    <source>
        <dbReference type="SAM" id="Phobius"/>
    </source>
</evidence>
<evidence type="ECO:0000313" key="7">
    <source>
        <dbReference type="EMBL" id="MBF8192443.1"/>
    </source>
</evidence>
<dbReference type="InterPro" id="IPR027417">
    <property type="entry name" value="P-loop_NTPase"/>
</dbReference>
<dbReference type="SUPFAM" id="SSF52540">
    <property type="entry name" value="P-loop containing nucleoside triphosphate hydrolases"/>
    <property type="match status" value="1"/>
</dbReference>
<keyword evidence="5" id="KW-0812">Transmembrane</keyword>
<feature type="transmembrane region" description="Helical" evidence="5">
    <location>
        <begin position="191"/>
        <end position="209"/>
    </location>
</feature>
<feature type="coiled-coil region" evidence="4">
    <location>
        <begin position="444"/>
        <end position="471"/>
    </location>
</feature>
<keyword evidence="8" id="KW-1185">Reference proteome</keyword>
<keyword evidence="7" id="KW-0131">Cell cycle</keyword>
<sequence>MSALPIDEPTENAIEGVVMPLRLPRVEELPAPAAEAVAEKLEDSLPDEGGNLEVLPDDEQAAEVLEGRVLVDQAASVPTTHRLAVLRDLRTDRPPVIPMWLRSREAAAERLRWEAEHAGYVCAYHTLRVPAYAGRLLRRSPRGLAWLVRDVARWVRDVETAPLRAGTIQRNATGEYLLVAREHKTRVRGRLIQVGIAALVAVVGGLLVNVAAPGWAQWGSLAAVLALLGKYGTPRDKQVFDRPVMPARVQRLTSDVVERALGAIGIAELAKAAAKHEIEFIAPIREDGPGWRADVNLPFGVTAADVMEVRNRLASALRRPLGAVWPEPVSEAHPGRLVLWVGHEEMRKQAQPAWPLLKAGRADLFQAFPYGTDNRGRWIPVELMFGNALIASMPRYGKTFALRVLLMACALDPSAELRLWELKGTGDLKSLEQVAHRYGSGASEEVLARALADLREVFAELERRAEVINDLPADLCPEFKVTRQLADTRALGLHPLVLAIDECQELFAHEEFGPEAAKLATAIIKRGPALGIIMLLATQRPDRKSLPTGISANAGIRICLRVMGQVETDMILGTGAHKSGIRPSLFTRNDKGISWTVGLADDPLLAKAAYLDAKTSDQIAKRARELREQAGTLSGHAIGEQPAPAIEHDLLADVLAVVGPEEEKIWNSRVAARLAELRPSVYGQWSGLDDAERTAAMTAALRPFGVQVGQVWGQLDSGDGANRRGFARADVVRLVSERRRVRAAAG</sequence>
<dbReference type="Proteomes" id="UP000605361">
    <property type="component" value="Unassembled WGS sequence"/>
</dbReference>
<evidence type="ECO:0000256" key="2">
    <source>
        <dbReference type="ARBA" id="ARBA00022840"/>
    </source>
</evidence>
<evidence type="ECO:0000259" key="6">
    <source>
        <dbReference type="PROSITE" id="PS50901"/>
    </source>
</evidence>
<dbReference type="RefSeq" id="WP_195901334.1">
    <property type="nucleotide sequence ID" value="NZ_JADOGI010000210.1"/>
</dbReference>
<feature type="binding site" evidence="3">
    <location>
        <begin position="392"/>
        <end position="399"/>
    </location>
    <ligand>
        <name>ATP</name>
        <dbReference type="ChEBI" id="CHEBI:30616"/>
    </ligand>
</feature>
<protein>
    <submittedName>
        <fullName evidence="7">Cell division protein FtsK</fullName>
    </submittedName>
</protein>
<evidence type="ECO:0000256" key="3">
    <source>
        <dbReference type="PROSITE-ProRule" id="PRU00289"/>
    </source>
</evidence>
<keyword evidence="5" id="KW-0472">Membrane</keyword>
<dbReference type="PANTHER" id="PTHR22683:SF41">
    <property type="entry name" value="DNA TRANSLOCASE FTSK"/>
    <property type="match status" value="1"/>
</dbReference>
<dbReference type="InterPro" id="IPR002543">
    <property type="entry name" value="FtsK_dom"/>
</dbReference>
<proteinExistence type="predicted"/>
<dbReference type="AlphaFoldDB" id="A0A931F5R2"/>
<name>A0A931F5R2_9ACTN</name>
<keyword evidence="2 3" id="KW-0067">ATP-binding</keyword>
<dbReference type="GO" id="GO:0005524">
    <property type="term" value="F:ATP binding"/>
    <property type="evidence" value="ECO:0007669"/>
    <property type="project" value="UniProtKB-UniRule"/>
</dbReference>
<dbReference type="Gene3D" id="3.40.50.300">
    <property type="entry name" value="P-loop containing nucleotide triphosphate hydrolases"/>
    <property type="match status" value="1"/>
</dbReference>
<dbReference type="InterPro" id="IPR050206">
    <property type="entry name" value="FtsK/SpoIIIE/SftA"/>
</dbReference>
<dbReference type="EMBL" id="JADOGI010000210">
    <property type="protein sequence ID" value="MBF8192443.1"/>
    <property type="molecule type" value="Genomic_DNA"/>
</dbReference>
<dbReference type="GO" id="GO:0051301">
    <property type="term" value="P:cell division"/>
    <property type="evidence" value="ECO:0007669"/>
    <property type="project" value="UniProtKB-KW"/>
</dbReference>
<feature type="domain" description="FtsK" evidence="6">
    <location>
        <begin position="376"/>
        <end position="569"/>
    </location>
</feature>
<comment type="caution">
    <text evidence="7">The sequence shown here is derived from an EMBL/GenBank/DDBJ whole genome shotgun (WGS) entry which is preliminary data.</text>
</comment>
<evidence type="ECO:0000313" key="8">
    <source>
        <dbReference type="Proteomes" id="UP000605361"/>
    </source>
</evidence>
<dbReference type="PANTHER" id="PTHR22683">
    <property type="entry name" value="SPORULATION PROTEIN RELATED"/>
    <property type="match status" value="1"/>
</dbReference>
<keyword evidence="1 3" id="KW-0547">Nucleotide-binding</keyword>
<evidence type="ECO:0000256" key="4">
    <source>
        <dbReference type="SAM" id="Coils"/>
    </source>
</evidence>
<keyword evidence="7" id="KW-0132">Cell division</keyword>
<reference evidence="7" key="1">
    <citation type="submission" date="2020-11" db="EMBL/GenBank/DDBJ databases">
        <title>Whole-genome analyses of Nonomuraea sp. K274.</title>
        <authorList>
            <person name="Veyisoglu A."/>
        </authorList>
    </citation>
    <scope>NUCLEOTIDE SEQUENCE</scope>
    <source>
        <strain evidence="7">K274</strain>
    </source>
</reference>
<accession>A0A931F5R2</accession>
<dbReference type="GO" id="GO:0003677">
    <property type="term" value="F:DNA binding"/>
    <property type="evidence" value="ECO:0007669"/>
    <property type="project" value="InterPro"/>
</dbReference>
<dbReference type="PROSITE" id="PS50901">
    <property type="entry name" value="FTSK"/>
    <property type="match status" value="1"/>
</dbReference>
<evidence type="ECO:0000256" key="1">
    <source>
        <dbReference type="ARBA" id="ARBA00022741"/>
    </source>
</evidence>
<keyword evidence="4" id="KW-0175">Coiled coil</keyword>
<organism evidence="7 8">
    <name type="scientific">Nonomuraea cypriaca</name>
    <dbReference type="NCBI Taxonomy" id="1187855"/>
    <lineage>
        <taxon>Bacteria</taxon>
        <taxon>Bacillati</taxon>
        <taxon>Actinomycetota</taxon>
        <taxon>Actinomycetes</taxon>
        <taxon>Streptosporangiales</taxon>
        <taxon>Streptosporangiaceae</taxon>
        <taxon>Nonomuraea</taxon>
    </lineage>
</organism>